<dbReference type="RefSeq" id="WP_072919010.1">
    <property type="nucleotide sequence ID" value="NZ_FQYQ01000027.1"/>
</dbReference>
<evidence type="ECO:0000313" key="7">
    <source>
        <dbReference type="EMBL" id="SHJ52516.1"/>
    </source>
</evidence>
<dbReference type="CDD" id="cd01189">
    <property type="entry name" value="INT_ICEBs1_C_like"/>
    <property type="match status" value="1"/>
</dbReference>
<dbReference type="InterPro" id="IPR004191">
    <property type="entry name" value="Integrase_Tn916-type_DNA-bd_N"/>
</dbReference>
<dbReference type="InterPro" id="IPR050090">
    <property type="entry name" value="Tyrosine_recombinase_XerCD"/>
</dbReference>
<evidence type="ECO:0000259" key="6">
    <source>
        <dbReference type="PROSITE" id="PS51898"/>
    </source>
</evidence>
<dbReference type="SUPFAM" id="SSF56349">
    <property type="entry name" value="DNA breaking-rejoining enzymes"/>
    <property type="match status" value="1"/>
</dbReference>
<dbReference type="Gene3D" id="1.10.443.10">
    <property type="entry name" value="Intergrase catalytic core"/>
    <property type="match status" value="1"/>
</dbReference>
<accession>A0A1M6K0M3</accession>
<protein>
    <submittedName>
        <fullName evidence="7">Site-specific recombinase XerD</fullName>
    </submittedName>
</protein>
<dbReference type="GO" id="GO:0006310">
    <property type="term" value="P:DNA recombination"/>
    <property type="evidence" value="ECO:0007669"/>
    <property type="project" value="UniProtKB-KW"/>
</dbReference>
<evidence type="ECO:0000256" key="3">
    <source>
        <dbReference type="ARBA" id="ARBA00022908"/>
    </source>
</evidence>
<dbReference type="InterPro" id="IPR011010">
    <property type="entry name" value="DNA_brk_join_enz"/>
</dbReference>
<evidence type="ECO:0000256" key="5">
    <source>
        <dbReference type="ARBA" id="ARBA00023172"/>
    </source>
</evidence>
<dbReference type="Gene3D" id="3.30.160.60">
    <property type="entry name" value="Classic Zinc Finger"/>
    <property type="match status" value="1"/>
</dbReference>
<dbReference type="Proteomes" id="UP000184185">
    <property type="component" value="Unassembled WGS sequence"/>
</dbReference>
<proteinExistence type="inferred from homology"/>
<organism evidence="7 8">
    <name type="scientific">Pseudobutyrivibrio xylanivorans DSM 14809</name>
    <dbReference type="NCBI Taxonomy" id="1123012"/>
    <lineage>
        <taxon>Bacteria</taxon>
        <taxon>Bacillati</taxon>
        <taxon>Bacillota</taxon>
        <taxon>Clostridia</taxon>
        <taxon>Lachnospirales</taxon>
        <taxon>Lachnospiraceae</taxon>
        <taxon>Pseudobutyrivibrio</taxon>
    </lineage>
</organism>
<feature type="domain" description="Tyr recombinase" evidence="6">
    <location>
        <begin position="179"/>
        <end position="403"/>
    </location>
</feature>
<keyword evidence="3" id="KW-0229">DNA integration</keyword>
<dbReference type="InterPro" id="IPR013762">
    <property type="entry name" value="Integrase-like_cat_sf"/>
</dbReference>
<dbReference type="GO" id="GO:0008907">
    <property type="term" value="F:integrase activity"/>
    <property type="evidence" value="ECO:0007669"/>
    <property type="project" value="InterPro"/>
</dbReference>
<dbReference type="InterPro" id="IPR010998">
    <property type="entry name" value="Integrase_recombinase_N"/>
</dbReference>
<dbReference type="Pfam" id="PF02920">
    <property type="entry name" value="Integrase_DNA"/>
    <property type="match status" value="1"/>
</dbReference>
<comment type="function">
    <text evidence="1">Site-specific tyrosine recombinase, which acts by catalyzing the cutting and rejoining of the recombining DNA molecules.</text>
</comment>
<dbReference type="AlphaFoldDB" id="A0A1M6K0M3"/>
<keyword evidence="8" id="KW-1185">Reference proteome</keyword>
<evidence type="ECO:0000313" key="8">
    <source>
        <dbReference type="Proteomes" id="UP000184185"/>
    </source>
</evidence>
<dbReference type="GO" id="GO:0003677">
    <property type="term" value="F:DNA binding"/>
    <property type="evidence" value="ECO:0007669"/>
    <property type="project" value="UniProtKB-KW"/>
</dbReference>
<dbReference type="Pfam" id="PF14659">
    <property type="entry name" value="Phage_int_SAM_3"/>
    <property type="match status" value="1"/>
</dbReference>
<evidence type="ECO:0000256" key="2">
    <source>
        <dbReference type="ARBA" id="ARBA00008857"/>
    </source>
</evidence>
<dbReference type="PANTHER" id="PTHR30349:SF41">
    <property type="entry name" value="INTEGRASE_RECOMBINASE PROTEIN MJ0367-RELATED"/>
    <property type="match status" value="1"/>
</dbReference>
<comment type="similarity">
    <text evidence="2">Belongs to the 'phage' integrase family.</text>
</comment>
<dbReference type="Pfam" id="PF00589">
    <property type="entry name" value="Phage_integrase"/>
    <property type="match status" value="1"/>
</dbReference>
<dbReference type="InterPro" id="IPR002104">
    <property type="entry name" value="Integrase_catalytic"/>
</dbReference>
<dbReference type="PANTHER" id="PTHR30349">
    <property type="entry name" value="PHAGE INTEGRASE-RELATED"/>
    <property type="match status" value="1"/>
</dbReference>
<gene>
    <name evidence="7" type="ORF">SAMN02745725_02743</name>
</gene>
<reference evidence="7 8" key="1">
    <citation type="submission" date="2016-11" db="EMBL/GenBank/DDBJ databases">
        <authorList>
            <person name="Jaros S."/>
            <person name="Januszkiewicz K."/>
            <person name="Wedrychowicz H."/>
        </authorList>
    </citation>
    <scope>NUCLEOTIDE SEQUENCE [LARGE SCALE GENOMIC DNA]</scope>
    <source>
        <strain evidence="7 8">DSM 14809</strain>
    </source>
</reference>
<evidence type="ECO:0000256" key="4">
    <source>
        <dbReference type="ARBA" id="ARBA00023125"/>
    </source>
</evidence>
<keyword evidence="4" id="KW-0238">DNA-binding</keyword>
<keyword evidence="5" id="KW-0233">DNA recombination</keyword>
<sequence length="416" mass="48419">MAKTRKDSKGRVFRKGEGYRTQDNRYIYRYTDPRGLRRTIYARTLEELRQKEDELKRDQLDGIDSHVKNVMTVNEAFDRYLFLKTSLRRTTRANYEMMYNKHVREGFGKRNVGDIKFSDVLMFYKMLVEEDGIAPVTVGTIHCCLRPTFEMCVRDEIIRKNPTDGVLREISNDIGKNKGVRHALELNDQVAFIDYIKGHPVYDHWHPIFTILLGTGLRCGEFIGLRWKDIDLDERIIDVNHALVRVKPTKGEKAKRLGVSLPKTDSGIRIVPMMDDVCEAFKRIYEEQLVTGFNETVIEGMSGFIFKNANGDVLCEQNINAAIRRIVESYNMDEMGKALKQRREPHLLPRFSCHQLRHTFCTRFCENESNLKVIQDVMGHKNIKTTMNVYAEATNDKKKEAMQKLSAAWKEFKVES</sequence>
<dbReference type="OrthoDB" id="9803188at2"/>
<dbReference type="InterPro" id="IPR004107">
    <property type="entry name" value="Integrase_SAM-like_N"/>
</dbReference>
<dbReference type="Gene3D" id="1.10.150.130">
    <property type="match status" value="1"/>
</dbReference>
<dbReference type="EMBL" id="FQYQ01000027">
    <property type="protein sequence ID" value="SHJ52516.1"/>
    <property type="molecule type" value="Genomic_DNA"/>
</dbReference>
<dbReference type="PROSITE" id="PS51898">
    <property type="entry name" value="TYR_RECOMBINASE"/>
    <property type="match status" value="1"/>
</dbReference>
<evidence type="ECO:0000256" key="1">
    <source>
        <dbReference type="ARBA" id="ARBA00003283"/>
    </source>
</evidence>
<name>A0A1M6K0M3_PSEXY</name>